<evidence type="ECO:0000256" key="1">
    <source>
        <dbReference type="SAM" id="SignalP"/>
    </source>
</evidence>
<evidence type="ECO:0000313" key="3">
    <source>
        <dbReference type="Proteomes" id="UP000323454"/>
    </source>
</evidence>
<dbReference type="Proteomes" id="UP000323454">
    <property type="component" value="Unassembled WGS sequence"/>
</dbReference>
<feature type="signal peptide" evidence="1">
    <location>
        <begin position="1"/>
        <end position="18"/>
    </location>
</feature>
<dbReference type="AlphaFoldDB" id="A0A5B2XI94"/>
<dbReference type="EMBL" id="VUOB01000019">
    <property type="protein sequence ID" value="KAA2262956.1"/>
    <property type="molecule type" value="Genomic_DNA"/>
</dbReference>
<sequence>MRRGLTLLLAAGAGLVLAGCSAPDPDVTFYSSGKTVVVRPAQYCDLKSGQCATREDAPATLRVPAGRPLQISVPGEVANSTWAVVFSYRNANGEPQPDARSRIFRAGEQYAYTLNLPNPGDQLDHAEVQKIGVVDVDQTQGVQFVVVGSWVLDTQR</sequence>
<gene>
    <name evidence="2" type="ORF">F0L68_10825</name>
</gene>
<dbReference type="InterPro" id="IPR024495">
    <property type="entry name" value="DUF2771"/>
</dbReference>
<reference evidence="2 3" key="2">
    <citation type="submission" date="2019-09" db="EMBL/GenBank/DDBJ databases">
        <authorList>
            <person name="Jin C."/>
        </authorList>
    </citation>
    <scope>NUCLEOTIDE SEQUENCE [LARGE SCALE GENOMIC DNA]</scope>
    <source>
        <strain evidence="2 3">AN110305</strain>
    </source>
</reference>
<keyword evidence="3" id="KW-1185">Reference proteome</keyword>
<dbReference type="Pfam" id="PF10969">
    <property type="entry name" value="DUF2771"/>
    <property type="match status" value="1"/>
</dbReference>
<dbReference type="RefSeq" id="WP_149849379.1">
    <property type="nucleotide sequence ID" value="NZ_VUOB01000019.1"/>
</dbReference>
<evidence type="ECO:0000313" key="2">
    <source>
        <dbReference type="EMBL" id="KAA2262956.1"/>
    </source>
</evidence>
<comment type="caution">
    <text evidence="2">The sequence shown here is derived from an EMBL/GenBank/DDBJ whole genome shotgun (WGS) entry which is preliminary data.</text>
</comment>
<protein>
    <submittedName>
        <fullName evidence="2">DUF2771 family protein</fullName>
    </submittedName>
</protein>
<organism evidence="2 3">
    <name type="scientific">Solihabitans fulvus</name>
    <dbReference type="NCBI Taxonomy" id="1892852"/>
    <lineage>
        <taxon>Bacteria</taxon>
        <taxon>Bacillati</taxon>
        <taxon>Actinomycetota</taxon>
        <taxon>Actinomycetes</taxon>
        <taxon>Pseudonocardiales</taxon>
        <taxon>Pseudonocardiaceae</taxon>
        <taxon>Solihabitans</taxon>
    </lineage>
</organism>
<reference evidence="2 3" key="1">
    <citation type="submission" date="2019-09" db="EMBL/GenBank/DDBJ databases">
        <title>Goodfellowia gen. nov., a new genus of the Pseudonocardineae related to Actinoalloteichus, containing Goodfellowia coeruleoviolacea gen. nov., comb. nov. gen. nov., comb. nov.</title>
        <authorList>
            <person name="Labeda D."/>
        </authorList>
    </citation>
    <scope>NUCLEOTIDE SEQUENCE [LARGE SCALE GENOMIC DNA]</scope>
    <source>
        <strain evidence="2 3">AN110305</strain>
    </source>
</reference>
<feature type="chain" id="PRO_5039165579" evidence="1">
    <location>
        <begin position="19"/>
        <end position="156"/>
    </location>
</feature>
<proteinExistence type="predicted"/>
<dbReference type="OrthoDB" id="3683061at2"/>
<name>A0A5B2XI94_9PSEU</name>
<dbReference type="PROSITE" id="PS51257">
    <property type="entry name" value="PROKAR_LIPOPROTEIN"/>
    <property type="match status" value="1"/>
</dbReference>
<keyword evidence="1" id="KW-0732">Signal</keyword>
<accession>A0A5B2XI94</accession>